<evidence type="ECO:0000313" key="2">
    <source>
        <dbReference type="Proteomes" id="UP001596392"/>
    </source>
</evidence>
<dbReference type="Proteomes" id="UP001596392">
    <property type="component" value="Unassembled WGS sequence"/>
</dbReference>
<comment type="caution">
    <text evidence="1">The sequence shown here is derived from an EMBL/GenBank/DDBJ whole genome shotgun (WGS) entry which is preliminary data.</text>
</comment>
<dbReference type="RefSeq" id="WP_376806062.1">
    <property type="nucleotide sequence ID" value="NZ_JBHTAC010000007.1"/>
</dbReference>
<reference evidence="2" key="1">
    <citation type="journal article" date="2019" name="Int. J. Syst. Evol. Microbiol.">
        <title>The Global Catalogue of Microorganisms (GCM) 10K type strain sequencing project: providing services to taxonomists for standard genome sequencing and annotation.</title>
        <authorList>
            <consortium name="The Broad Institute Genomics Platform"/>
            <consortium name="The Broad Institute Genome Sequencing Center for Infectious Disease"/>
            <person name="Wu L."/>
            <person name="Ma J."/>
        </authorList>
    </citation>
    <scope>NUCLEOTIDE SEQUENCE [LARGE SCALE GENOMIC DNA]</scope>
    <source>
        <strain evidence="2">CGMCC 1.9106</strain>
    </source>
</reference>
<accession>A0ABW2GS96</accession>
<sequence>MAVYVAVAGLGAVVLLAMVAGWVLRGHAANWCARCGGAVGAICGACAHRGMREQVMRTPPPLARHRVEAEAVSV</sequence>
<organism evidence="1 2">
    <name type="scientific">Catellatospora aurea</name>
    <dbReference type="NCBI Taxonomy" id="1337874"/>
    <lineage>
        <taxon>Bacteria</taxon>
        <taxon>Bacillati</taxon>
        <taxon>Actinomycetota</taxon>
        <taxon>Actinomycetes</taxon>
        <taxon>Micromonosporales</taxon>
        <taxon>Micromonosporaceae</taxon>
        <taxon>Catellatospora</taxon>
    </lineage>
</organism>
<name>A0ABW2GS96_9ACTN</name>
<dbReference type="EMBL" id="JBHTAC010000007">
    <property type="protein sequence ID" value="MFC7242772.1"/>
    <property type="molecule type" value="Genomic_DNA"/>
</dbReference>
<gene>
    <name evidence="1" type="ORF">ACFQO7_09810</name>
</gene>
<protein>
    <submittedName>
        <fullName evidence="1">Uncharacterized protein</fullName>
    </submittedName>
</protein>
<evidence type="ECO:0000313" key="1">
    <source>
        <dbReference type="EMBL" id="MFC7242772.1"/>
    </source>
</evidence>
<keyword evidence="2" id="KW-1185">Reference proteome</keyword>
<proteinExistence type="predicted"/>